<dbReference type="EMBL" id="CP041730">
    <property type="protein sequence ID" value="QDQ28636.1"/>
    <property type="molecule type" value="Genomic_DNA"/>
</dbReference>
<evidence type="ECO:0000313" key="2">
    <source>
        <dbReference type="Proteomes" id="UP000317550"/>
    </source>
</evidence>
<reference evidence="2" key="1">
    <citation type="submission" date="2019-07" db="EMBL/GenBank/DDBJ databases">
        <title>Chitinimonas sp. nov., isolated from Ny-Alesund, arctica soil.</title>
        <authorList>
            <person name="Xu Q."/>
            <person name="Peng F."/>
        </authorList>
    </citation>
    <scope>NUCLEOTIDE SEQUENCE [LARGE SCALE GENOMIC DNA]</scope>
    <source>
        <strain evidence="2">R3-44</strain>
    </source>
</reference>
<dbReference type="AlphaFoldDB" id="A0A516SKF4"/>
<accession>A0A516SKF4</accession>
<keyword evidence="2" id="KW-1185">Reference proteome</keyword>
<organism evidence="1 2">
    <name type="scientific">Chitinimonas arctica</name>
    <dbReference type="NCBI Taxonomy" id="2594795"/>
    <lineage>
        <taxon>Bacteria</taxon>
        <taxon>Pseudomonadati</taxon>
        <taxon>Pseudomonadota</taxon>
        <taxon>Betaproteobacteria</taxon>
        <taxon>Neisseriales</taxon>
        <taxon>Chitinibacteraceae</taxon>
        <taxon>Chitinimonas</taxon>
    </lineage>
</organism>
<dbReference type="Proteomes" id="UP000317550">
    <property type="component" value="Chromosome"/>
</dbReference>
<sequence>MPKKTISEGISEALQISLSKKHSTGGICASFAFDWIKKSLNGMTPTAEIYTVAKRLDKIASRQKLQDGGCFSAGGLPDLAKGYKLKLAATNCRKAMHDFASDSDSSDSLESKIDALNAGIYYVSMELKGDRHGFAVDFRRNDIFYVGDVGTGTYSETGTSRTRCIQDQVNLFQDEALSFELYAVTLA</sequence>
<dbReference type="KEGG" id="cari:FNU76_21030"/>
<protein>
    <submittedName>
        <fullName evidence="1">Uncharacterized protein</fullName>
    </submittedName>
</protein>
<dbReference type="RefSeq" id="WP_144280019.1">
    <property type="nucleotide sequence ID" value="NZ_CP041730.1"/>
</dbReference>
<name>A0A516SKF4_9NEIS</name>
<proteinExistence type="predicted"/>
<evidence type="ECO:0000313" key="1">
    <source>
        <dbReference type="EMBL" id="QDQ28636.1"/>
    </source>
</evidence>
<gene>
    <name evidence="1" type="ORF">FNU76_21030</name>
</gene>